<accession>A0A5N0V0X9</accession>
<feature type="domain" description="Acyl-CoA thioesterase-like N-terminal HotDog" evidence="1">
    <location>
        <begin position="26"/>
        <end position="109"/>
    </location>
</feature>
<gene>
    <name evidence="3" type="ORF">FPZ12_027420</name>
</gene>
<evidence type="ECO:0000313" key="4">
    <source>
        <dbReference type="Proteomes" id="UP000319769"/>
    </source>
</evidence>
<dbReference type="InterPro" id="IPR029069">
    <property type="entry name" value="HotDog_dom_sf"/>
</dbReference>
<dbReference type="InterPro" id="IPR042171">
    <property type="entry name" value="Acyl-CoA_hotdog"/>
</dbReference>
<dbReference type="InterPro" id="IPR049449">
    <property type="entry name" value="TesB_ACOT8-like_N"/>
</dbReference>
<dbReference type="CDD" id="cd03443">
    <property type="entry name" value="PaaI_thioesterase"/>
    <property type="match status" value="1"/>
</dbReference>
<dbReference type="RefSeq" id="WP_144749440.1">
    <property type="nucleotide sequence ID" value="NZ_VMNW02000048.1"/>
</dbReference>
<organism evidence="3 4">
    <name type="scientific">Amycolatopsis acidicola</name>
    <dbReference type="NCBI Taxonomy" id="2596893"/>
    <lineage>
        <taxon>Bacteria</taxon>
        <taxon>Bacillati</taxon>
        <taxon>Actinomycetota</taxon>
        <taxon>Actinomycetes</taxon>
        <taxon>Pseudonocardiales</taxon>
        <taxon>Pseudonocardiaceae</taxon>
        <taxon>Amycolatopsis</taxon>
    </lineage>
</organism>
<dbReference type="Pfam" id="PF20789">
    <property type="entry name" value="4HBT_3C"/>
    <property type="match status" value="1"/>
</dbReference>
<feature type="domain" description="Acyl-CoA thioesterase-like C-terminal" evidence="2">
    <location>
        <begin position="139"/>
        <end position="256"/>
    </location>
</feature>
<sequence>MTTGYFRAESRPDKEILHPQPSAFSRWGSGDQLRGMAVSGLLARAAEPVAQEGGAALQPARWTLDLLRPASADPCVAVADVVRRGRRLCLVEAFLYQKDKLVARASGLFLATSLPPDGRTWSPAEWFSAPPPALHPTSETEPRLYYSEKVGWTSSPAQHQNAARKMLWQCPYPVVLGEKPTPFQHTAMAADIVNLVANWGDHGIEFINADVTLALARLPEAGAEVGLAAELRVEHEGVATGTATVFDRTGALGTATVTGLRNGPGTVDPRDLNAG</sequence>
<comment type="caution">
    <text evidence="3">The sequence shown here is derived from an EMBL/GenBank/DDBJ whole genome shotgun (WGS) entry which is preliminary data.</text>
</comment>
<evidence type="ECO:0000313" key="3">
    <source>
        <dbReference type="EMBL" id="KAA9156578.1"/>
    </source>
</evidence>
<dbReference type="SUPFAM" id="SSF54637">
    <property type="entry name" value="Thioesterase/thiol ester dehydrase-isomerase"/>
    <property type="match status" value="1"/>
</dbReference>
<reference evidence="3" key="1">
    <citation type="submission" date="2019-09" db="EMBL/GenBank/DDBJ databases">
        <authorList>
            <person name="Teo W.F.A."/>
            <person name="Duangmal K."/>
        </authorList>
    </citation>
    <scope>NUCLEOTIDE SEQUENCE [LARGE SCALE GENOMIC DNA]</scope>
    <source>
        <strain evidence="3">K81G1</strain>
    </source>
</reference>
<dbReference type="EMBL" id="VMNW02000048">
    <property type="protein sequence ID" value="KAA9156578.1"/>
    <property type="molecule type" value="Genomic_DNA"/>
</dbReference>
<evidence type="ECO:0000259" key="1">
    <source>
        <dbReference type="Pfam" id="PF13622"/>
    </source>
</evidence>
<proteinExistence type="predicted"/>
<protein>
    <submittedName>
        <fullName evidence="3">Thioesterase family protein</fullName>
    </submittedName>
</protein>
<dbReference type="AlphaFoldDB" id="A0A5N0V0X9"/>
<evidence type="ECO:0000259" key="2">
    <source>
        <dbReference type="Pfam" id="PF20789"/>
    </source>
</evidence>
<dbReference type="InterPro" id="IPR049450">
    <property type="entry name" value="ACOT8-like_C"/>
</dbReference>
<keyword evidence="4" id="KW-1185">Reference proteome</keyword>
<dbReference type="Gene3D" id="2.40.160.210">
    <property type="entry name" value="Acyl-CoA thioesterase, double hotdog domain"/>
    <property type="match status" value="1"/>
</dbReference>
<name>A0A5N0V0X9_9PSEU</name>
<dbReference type="Proteomes" id="UP000319769">
    <property type="component" value="Unassembled WGS sequence"/>
</dbReference>
<dbReference type="OrthoDB" id="1413770at2"/>
<dbReference type="Pfam" id="PF13622">
    <property type="entry name" value="4HBT_3"/>
    <property type="match status" value="1"/>
</dbReference>